<gene>
    <name evidence="2" type="ORF">NCTC10684_03929</name>
</gene>
<dbReference type="EMBL" id="UFSM01000001">
    <property type="protein sequence ID" value="SUU90671.1"/>
    <property type="molecule type" value="Genomic_DNA"/>
</dbReference>
<keyword evidence="1" id="KW-0472">Membrane</keyword>
<feature type="transmembrane region" description="Helical" evidence="1">
    <location>
        <begin position="36"/>
        <end position="58"/>
    </location>
</feature>
<dbReference type="RefSeq" id="WP_115732631.1">
    <property type="nucleotide sequence ID" value="NZ_BAAAVY010000037.1"/>
</dbReference>
<evidence type="ECO:0000313" key="3">
    <source>
        <dbReference type="Proteomes" id="UP000254701"/>
    </source>
</evidence>
<proteinExistence type="predicted"/>
<reference evidence="2 3" key="1">
    <citation type="submission" date="2018-06" db="EMBL/GenBank/DDBJ databases">
        <authorList>
            <consortium name="Pathogen Informatics"/>
            <person name="Doyle S."/>
        </authorList>
    </citation>
    <scope>NUCLEOTIDE SEQUENCE [LARGE SCALE GENOMIC DNA]</scope>
    <source>
        <strain evidence="2 3">NCTC10684</strain>
    </source>
</reference>
<feature type="transmembrane region" description="Helical" evidence="1">
    <location>
        <begin position="7"/>
        <end position="24"/>
    </location>
</feature>
<keyword evidence="1" id="KW-0812">Transmembrane</keyword>
<evidence type="ECO:0000256" key="1">
    <source>
        <dbReference type="SAM" id="Phobius"/>
    </source>
</evidence>
<evidence type="ECO:0000313" key="2">
    <source>
        <dbReference type="EMBL" id="SUU90671.1"/>
    </source>
</evidence>
<keyword evidence="1" id="KW-1133">Transmembrane helix</keyword>
<organism evidence="2 3">
    <name type="scientific">Aminobacter aminovorans</name>
    <name type="common">Chelatobacter heintzii</name>
    <dbReference type="NCBI Taxonomy" id="83263"/>
    <lineage>
        <taxon>Bacteria</taxon>
        <taxon>Pseudomonadati</taxon>
        <taxon>Pseudomonadota</taxon>
        <taxon>Alphaproteobacteria</taxon>
        <taxon>Hyphomicrobiales</taxon>
        <taxon>Phyllobacteriaceae</taxon>
        <taxon>Aminobacter</taxon>
    </lineage>
</organism>
<sequence>MAPIIRILLRYVTLPLLALGWILPEEQQALIADPEIVAWVSTGLGIIAPLVAEGWYWAARSFGWAK</sequence>
<protein>
    <submittedName>
        <fullName evidence="2">Uncharacterized protein</fullName>
    </submittedName>
</protein>
<dbReference type="AlphaFoldDB" id="A0A380WP89"/>
<accession>A0A380WP89</accession>
<name>A0A380WP89_AMIAI</name>
<dbReference type="OrthoDB" id="8454970at2"/>
<dbReference type="Proteomes" id="UP000254701">
    <property type="component" value="Unassembled WGS sequence"/>
</dbReference>